<dbReference type="SMART" id="SM00086">
    <property type="entry name" value="PAC"/>
    <property type="match status" value="2"/>
</dbReference>
<dbReference type="NCBIfam" id="TIGR00229">
    <property type="entry name" value="sensory_box"/>
    <property type="match status" value="2"/>
</dbReference>
<evidence type="ECO:0000256" key="1">
    <source>
        <dbReference type="SAM" id="Phobius"/>
    </source>
</evidence>
<evidence type="ECO:0000313" key="7">
    <source>
        <dbReference type="Proteomes" id="UP000315343"/>
    </source>
</evidence>
<feature type="domain" description="PAC" evidence="3">
    <location>
        <begin position="264"/>
        <end position="316"/>
    </location>
</feature>
<dbReference type="Proteomes" id="UP000315343">
    <property type="component" value="Unassembled WGS sequence"/>
</dbReference>
<comment type="caution">
    <text evidence="6">The sequence shown here is derived from an EMBL/GenBank/DDBJ whole genome shotgun (WGS) entry which is preliminary data.</text>
</comment>
<dbReference type="SUPFAM" id="SSF109604">
    <property type="entry name" value="HD-domain/PDEase-like"/>
    <property type="match status" value="1"/>
</dbReference>
<proteinExistence type="predicted"/>
<dbReference type="AlphaFoldDB" id="A0A562J4T9"/>
<reference evidence="6 7" key="1">
    <citation type="submission" date="2019-07" db="EMBL/GenBank/DDBJ databases">
        <title>Genomic Encyclopedia of Type Strains, Phase I: the one thousand microbial genomes (KMG-I) project.</title>
        <authorList>
            <person name="Kyrpides N."/>
        </authorList>
    </citation>
    <scope>NUCLEOTIDE SEQUENCE [LARGE SCALE GENOMIC DNA]</scope>
    <source>
        <strain evidence="6 7">DSM 13558</strain>
    </source>
</reference>
<feature type="domain" description="GGDEF" evidence="4">
    <location>
        <begin position="346"/>
        <end position="480"/>
    </location>
</feature>
<dbReference type="EMBL" id="VLKH01000010">
    <property type="protein sequence ID" value="TWH78199.1"/>
    <property type="molecule type" value="Genomic_DNA"/>
</dbReference>
<keyword evidence="1" id="KW-0472">Membrane</keyword>
<keyword evidence="1" id="KW-0812">Transmembrane</keyword>
<dbReference type="NCBIfam" id="TIGR00254">
    <property type="entry name" value="GGDEF"/>
    <property type="match status" value="1"/>
</dbReference>
<dbReference type="Gene3D" id="3.30.450.20">
    <property type="entry name" value="PAS domain"/>
    <property type="match status" value="2"/>
</dbReference>
<sequence>MAASAFVYTIHSYVLLLFIFIIVLFFSILIKKNKKLRSDKLEFDEMKRQLEESELLFRTILEQAPLGISIGDSDEFAKEFSPKFQPFNKTYEKILGRTKEELAGIDWKSITHPDDIEYDMSQLKRLLAHEIDNYSMEKRYIKPDGSFTWVNMVIARLDLGNAAQTRMCIVQDITNKKMAEESLRESERSKAVLLSHLPGTAYRCLPDKSRTMQFMSDGCFKLTGYYPEEFINNKTLSYSDIIAPEHRCIVWKEWERVQTLKTPFRYEYEIVSASGECKWVSEIGQSIYNEDGKIEALEGIIFDITDRKDREEQVKYLSEHDFLTDLYNRKFFDDEKNRLDNMNECLPVTIMIVNINGMRLINDAFGYDEGDQVIKEAAKIIESCCRKNDIIARTAGDEFSIIMKNTSNYEGAYVQRELQNCCEAHNKKIRDRAFDISISCGISTKENANESIDKALKDASDVMHNRKLLNSKSSHSAILSSIMATMYERSHETEEHAKRIAFISRKIGSNMGLPPNVLDELELFSMLHDIGKIGIDDRILNKPGKLSDIESSIMKKHPEIGYRIAMSSPELEPVAQYILCHHEKWDGSGYPKGLKRENIPLLSRILAVSDAYDAMTENRIYRKAMSVDEAMAEIKNNSGTQFDPHVVKVFIENYNNIENNKNH</sequence>
<dbReference type="Pfam" id="PF00990">
    <property type="entry name" value="GGDEF"/>
    <property type="match status" value="1"/>
</dbReference>
<dbReference type="Gene3D" id="1.10.3210.10">
    <property type="entry name" value="Hypothetical protein af1432"/>
    <property type="match status" value="1"/>
</dbReference>
<dbReference type="PROSITE" id="PS50113">
    <property type="entry name" value="PAC"/>
    <property type="match status" value="2"/>
</dbReference>
<dbReference type="SMART" id="SM00471">
    <property type="entry name" value="HDc"/>
    <property type="match status" value="1"/>
</dbReference>
<dbReference type="PROSITE" id="PS50887">
    <property type="entry name" value="GGDEF"/>
    <property type="match status" value="1"/>
</dbReference>
<evidence type="ECO:0000259" key="5">
    <source>
        <dbReference type="PROSITE" id="PS51832"/>
    </source>
</evidence>
<feature type="domain" description="PAC" evidence="3">
    <location>
        <begin position="134"/>
        <end position="185"/>
    </location>
</feature>
<dbReference type="InterPro" id="IPR035965">
    <property type="entry name" value="PAS-like_dom_sf"/>
</dbReference>
<feature type="transmembrane region" description="Helical" evidence="1">
    <location>
        <begin position="6"/>
        <end position="30"/>
    </location>
</feature>
<dbReference type="PROSITE" id="PS51832">
    <property type="entry name" value="HD_GYP"/>
    <property type="match status" value="1"/>
</dbReference>
<evidence type="ECO:0000259" key="4">
    <source>
        <dbReference type="PROSITE" id="PS50887"/>
    </source>
</evidence>
<dbReference type="CDD" id="cd00130">
    <property type="entry name" value="PAS"/>
    <property type="match status" value="2"/>
</dbReference>
<dbReference type="InterPro" id="IPR013655">
    <property type="entry name" value="PAS_fold_3"/>
</dbReference>
<evidence type="ECO:0000259" key="2">
    <source>
        <dbReference type="PROSITE" id="PS50112"/>
    </source>
</evidence>
<dbReference type="SMART" id="SM00267">
    <property type="entry name" value="GGDEF"/>
    <property type="match status" value="1"/>
</dbReference>
<accession>A0A562J4T9</accession>
<dbReference type="Pfam" id="PF13487">
    <property type="entry name" value="HD_5"/>
    <property type="match status" value="1"/>
</dbReference>
<dbReference type="CDD" id="cd00077">
    <property type="entry name" value="HDc"/>
    <property type="match status" value="1"/>
</dbReference>
<dbReference type="CDD" id="cd01949">
    <property type="entry name" value="GGDEF"/>
    <property type="match status" value="1"/>
</dbReference>
<dbReference type="InterPro" id="IPR029787">
    <property type="entry name" value="Nucleotide_cyclase"/>
</dbReference>
<dbReference type="SUPFAM" id="SSF55785">
    <property type="entry name" value="PYP-like sensor domain (PAS domain)"/>
    <property type="match status" value="2"/>
</dbReference>
<dbReference type="Gene3D" id="3.30.70.270">
    <property type="match status" value="1"/>
</dbReference>
<evidence type="ECO:0000313" key="6">
    <source>
        <dbReference type="EMBL" id="TWH78199.1"/>
    </source>
</evidence>
<gene>
    <name evidence="6" type="ORF">LY60_03041</name>
</gene>
<evidence type="ECO:0000259" key="3">
    <source>
        <dbReference type="PROSITE" id="PS50113"/>
    </source>
</evidence>
<dbReference type="SUPFAM" id="SSF55073">
    <property type="entry name" value="Nucleotide cyclase"/>
    <property type="match status" value="1"/>
</dbReference>
<dbReference type="InterPro" id="IPR043128">
    <property type="entry name" value="Rev_trsase/Diguanyl_cyclase"/>
</dbReference>
<dbReference type="Pfam" id="PF08447">
    <property type="entry name" value="PAS_3"/>
    <property type="match status" value="2"/>
</dbReference>
<dbReference type="PANTHER" id="PTHR43155:SF2">
    <property type="entry name" value="CYCLIC DI-GMP PHOSPHODIESTERASE PA4108"/>
    <property type="match status" value="1"/>
</dbReference>
<dbReference type="InterPro" id="IPR000160">
    <property type="entry name" value="GGDEF_dom"/>
</dbReference>
<dbReference type="InterPro" id="IPR037522">
    <property type="entry name" value="HD_GYP_dom"/>
</dbReference>
<feature type="domain" description="HD-GYP" evidence="5">
    <location>
        <begin position="471"/>
        <end position="663"/>
    </location>
</feature>
<dbReference type="InterPro" id="IPR000014">
    <property type="entry name" value="PAS"/>
</dbReference>
<dbReference type="InterPro" id="IPR001610">
    <property type="entry name" value="PAC"/>
</dbReference>
<keyword evidence="7" id="KW-1185">Reference proteome</keyword>
<keyword evidence="1" id="KW-1133">Transmembrane helix</keyword>
<protein>
    <submittedName>
        <fullName evidence="6">PAS domain S-box-containing protein/diguanylate cyclase (GGDEF)-like protein</fullName>
    </submittedName>
</protein>
<dbReference type="PROSITE" id="PS50112">
    <property type="entry name" value="PAS"/>
    <property type="match status" value="1"/>
</dbReference>
<name>A0A562J4T9_9FIRM</name>
<dbReference type="InterPro" id="IPR000700">
    <property type="entry name" value="PAS-assoc_C"/>
</dbReference>
<dbReference type="SMART" id="SM00091">
    <property type="entry name" value="PAS"/>
    <property type="match status" value="2"/>
</dbReference>
<organism evidence="6 7">
    <name type="scientific">Sedimentibacter saalensis</name>
    <dbReference type="NCBI Taxonomy" id="130788"/>
    <lineage>
        <taxon>Bacteria</taxon>
        <taxon>Bacillati</taxon>
        <taxon>Bacillota</taxon>
        <taxon>Tissierellia</taxon>
        <taxon>Sedimentibacter</taxon>
    </lineage>
</organism>
<dbReference type="InterPro" id="IPR003607">
    <property type="entry name" value="HD/PDEase_dom"/>
</dbReference>
<dbReference type="PANTHER" id="PTHR43155">
    <property type="entry name" value="CYCLIC DI-GMP PHOSPHODIESTERASE PA4108-RELATED"/>
    <property type="match status" value="1"/>
</dbReference>
<dbReference type="OrthoDB" id="9798833at2"/>
<feature type="domain" description="PAS" evidence="2">
    <location>
        <begin position="53"/>
        <end position="130"/>
    </location>
</feature>